<keyword evidence="2" id="KW-1185">Reference proteome</keyword>
<comment type="caution">
    <text evidence="1">The sequence shown here is derived from an EMBL/GenBank/DDBJ whole genome shotgun (WGS) entry which is preliminary data.</text>
</comment>
<dbReference type="Proteomes" id="UP000887116">
    <property type="component" value="Unassembled WGS sequence"/>
</dbReference>
<dbReference type="AlphaFoldDB" id="A0A8X6GQ62"/>
<proteinExistence type="predicted"/>
<dbReference type="OrthoDB" id="6432253at2759"/>
<evidence type="ECO:0000313" key="1">
    <source>
        <dbReference type="EMBL" id="GFR08867.1"/>
    </source>
</evidence>
<evidence type="ECO:0000313" key="2">
    <source>
        <dbReference type="Proteomes" id="UP000887116"/>
    </source>
</evidence>
<protein>
    <submittedName>
        <fullName evidence="1">Uncharacterized protein</fullName>
    </submittedName>
</protein>
<accession>A0A8X6GQ62</accession>
<dbReference type="EMBL" id="BMAO01026346">
    <property type="protein sequence ID" value="GFR08867.1"/>
    <property type="molecule type" value="Genomic_DNA"/>
</dbReference>
<sequence length="74" mass="8082">MLMDISSRLLAWRSVNDLPPVKQRDVTIAVLAAGNPELTNTVGTTSVSRNVLPCAGNHVPSRRKFRVAVTRPTE</sequence>
<organism evidence="1 2">
    <name type="scientific">Trichonephila clavata</name>
    <name type="common">Joro spider</name>
    <name type="synonym">Nephila clavata</name>
    <dbReference type="NCBI Taxonomy" id="2740835"/>
    <lineage>
        <taxon>Eukaryota</taxon>
        <taxon>Metazoa</taxon>
        <taxon>Ecdysozoa</taxon>
        <taxon>Arthropoda</taxon>
        <taxon>Chelicerata</taxon>
        <taxon>Arachnida</taxon>
        <taxon>Araneae</taxon>
        <taxon>Araneomorphae</taxon>
        <taxon>Entelegynae</taxon>
        <taxon>Araneoidea</taxon>
        <taxon>Nephilidae</taxon>
        <taxon>Trichonephila</taxon>
    </lineage>
</organism>
<name>A0A8X6GQ62_TRICU</name>
<gene>
    <name evidence="1" type="ORF">TNCT_179091</name>
</gene>
<reference evidence="1" key="1">
    <citation type="submission" date="2020-07" db="EMBL/GenBank/DDBJ databases">
        <title>Multicomponent nature underlies the extraordinary mechanical properties of spider dragline silk.</title>
        <authorList>
            <person name="Kono N."/>
            <person name="Nakamura H."/>
            <person name="Mori M."/>
            <person name="Yoshida Y."/>
            <person name="Ohtoshi R."/>
            <person name="Malay A.D."/>
            <person name="Moran D.A.P."/>
            <person name="Tomita M."/>
            <person name="Numata K."/>
            <person name="Arakawa K."/>
        </authorList>
    </citation>
    <scope>NUCLEOTIDE SEQUENCE</scope>
</reference>